<proteinExistence type="predicted"/>
<dbReference type="Proteomes" id="UP000612352">
    <property type="component" value="Unassembled WGS sequence"/>
</dbReference>
<dbReference type="EMBL" id="JAEDAJ010000017">
    <property type="protein sequence ID" value="MBK0332993.1"/>
    <property type="molecule type" value="Genomic_DNA"/>
</dbReference>
<dbReference type="Gene3D" id="3.20.20.80">
    <property type="entry name" value="Glycosidases"/>
    <property type="match status" value="1"/>
</dbReference>
<evidence type="ECO:0000313" key="2">
    <source>
        <dbReference type="EMBL" id="MBK0332993.1"/>
    </source>
</evidence>
<evidence type="ECO:0008006" key="4">
    <source>
        <dbReference type="Google" id="ProtNLM"/>
    </source>
</evidence>
<dbReference type="InterPro" id="IPR017853">
    <property type="entry name" value="GH"/>
</dbReference>
<dbReference type="SUPFAM" id="SSF51445">
    <property type="entry name" value="(Trans)glycosidases"/>
    <property type="match status" value="1"/>
</dbReference>
<comment type="caution">
    <text evidence="2">The sequence shown here is derived from an EMBL/GenBank/DDBJ whole genome shotgun (WGS) entry which is preliminary data.</text>
</comment>
<keyword evidence="3" id="KW-1185">Reference proteome</keyword>
<protein>
    <recommendedName>
        <fullName evidence="4">Cellulase (Glycosyl hydrolase family 5)</fullName>
    </recommendedName>
</protein>
<name>A0ABS1BEA6_9MICO</name>
<sequence length="362" mass="38993">MTPRSSPGQAPVGADIDTDVGAALPGALPSRRRVVGAAAVGAGVLLTASGSARAEPAVPLGRFGVTIAGSRDGGLGMARELDLATELGLGWVRFGVDTESVLRSWGDAERPVEMDEKGLEALARDVSDARKRGLQVCLLLVDARTGDDVDESVFLRRMREYWDAIARAVGDQSYVWQVFNEPDGWDPRSTEPLEGEATADYLAFLARALGDAQAALHRHAPHGRVTTNLYGYPVDDARERRWREIFDVIAPSLDVLTVDAYPDLDAAALDALPARAKRLADRYGASMMIGEIGLPTGDDRFDEADQADAYARYVKVLDDPALLASFFYELRSTDGSGFGILQEDGSPKPAFTVLRRAASQKD</sequence>
<dbReference type="InterPro" id="IPR006311">
    <property type="entry name" value="TAT_signal"/>
</dbReference>
<accession>A0ABS1BEA6</accession>
<gene>
    <name evidence="1" type="ORF">I8D64_13790</name>
    <name evidence="2" type="ORF">I8D64_16445</name>
</gene>
<dbReference type="RefSeq" id="WP_200503366.1">
    <property type="nucleotide sequence ID" value="NZ_JAEDAJ010000009.1"/>
</dbReference>
<reference evidence="2 3" key="1">
    <citation type="submission" date="2020-12" db="EMBL/GenBank/DDBJ databases">
        <title>Brachybacterium sp. MASK1Z-5, whole genome shotgun sequence.</title>
        <authorList>
            <person name="Tuo L."/>
        </authorList>
    </citation>
    <scope>NUCLEOTIDE SEQUENCE [LARGE SCALE GENOMIC DNA]</scope>
    <source>
        <strain evidence="2 3">MASK1Z-5</strain>
    </source>
</reference>
<dbReference type="EMBL" id="JAEDAJ010000009">
    <property type="protein sequence ID" value="MBK0332469.1"/>
    <property type="molecule type" value="Genomic_DNA"/>
</dbReference>
<evidence type="ECO:0000313" key="3">
    <source>
        <dbReference type="Proteomes" id="UP000612352"/>
    </source>
</evidence>
<evidence type="ECO:0000313" key="1">
    <source>
        <dbReference type="EMBL" id="MBK0332469.1"/>
    </source>
</evidence>
<dbReference type="PROSITE" id="PS51318">
    <property type="entry name" value="TAT"/>
    <property type="match status" value="1"/>
</dbReference>
<organism evidence="2 3">
    <name type="scientific">Brachybacterium halotolerans</name>
    <dbReference type="NCBI Taxonomy" id="2795215"/>
    <lineage>
        <taxon>Bacteria</taxon>
        <taxon>Bacillati</taxon>
        <taxon>Actinomycetota</taxon>
        <taxon>Actinomycetes</taxon>
        <taxon>Micrococcales</taxon>
        <taxon>Dermabacteraceae</taxon>
        <taxon>Brachybacterium</taxon>
    </lineage>
</organism>